<dbReference type="NCBIfam" id="NF007111">
    <property type="entry name" value="PRK09560.1"/>
    <property type="match status" value="1"/>
</dbReference>
<keyword evidence="7 9" id="KW-0472">Membrane</keyword>
<keyword evidence="5 9" id="KW-1133">Transmembrane helix</keyword>
<evidence type="ECO:0000256" key="4">
    <source>
        <dbReference type="ARBA" id="ARBA00022692"/>
    </source>
</evidence>
<evidence type="ECO:0000256" key="9">
    <source>
        <dbReference type="HAMAP-Rule" id="MF_01844"/>
    </source>
</evidence>
<dbReference type="GO" id="GO:0005886">
    <property type="term" value="C:plasma membrane"/>
    <property type="evidence" value="ECO:0007669"/>
    <property type="project" value="UniProtKB-SubCell"/>
</dbReference>
<accession>A0A1V4IIP0</accession>
<proteinExistence type="inferred from homology"/>
<evidence type="ECO:0000256" key="6">
    <source>
        <dbReference type="ARBA" id="ARBA00023053"/>
    </source>
</evidence>
<keyword evidence="4 9" id="KW-0812">Transmembrane</keyword>
<evidence type="ECO:0000256" key="7">
    <source>
        <dbReference type="ARBA" id="ARBA00023136"/>
    </source>
</evidence>
<evidence type="ECO:0000256" key="1">
    <source>
        <dbReference type="ARBA" id="ARBA00004429"/>
    </source>
</evidence>
<name>A0A1V4IIP0_9CLOT</name>
<dbReference type="PANTHER" id="PTHR30341">
    <property type="entry name" value="SODIUM ION/PROTON ANTIPORTER NHAA-RELATED"/>
    <property type="match status" value="1"/>
</dbReference>
<dbReference type="InterPro" id="IPR023171">
    <property type="entry name" value="Na/H_antiporter_dom_sf"/>
</dbReference>
<feature type="transmembrane region" description="Helical" evidence="9">
    <location>
        <begin position="374"/>
        <end position="395"/>
    </location>
</feature>
<dbReference type="Gene3D" id="1.20.1530.10">
    <property type="entry name" value="Na+/H+ antiporter like domain"/>
    <property type="match status" value="1"/>
</dbReference>
<evidence type="ECO:0000256" key="5">
    <source>
        <dbReference type="ARBA" id="ARBA00022989"/>
    </source>
</evidence>
<dbReference type="Pfam" id="PF06965">
    <property type="entry name" value="Na_H_antiport_1"/>
    <property type="match status" value="1"/>
</dbReference>
<dbReference type="NCBIfam" id="NF007112">
    <property type="entry name" value="PRK09561.1"/>
    <property type="match status" value="1"/>
</dbReference>
<dbReference type="GO" id="GO:0015385">
    <property type="term" value="F:sodium:proton antiporter activity"/>
    <property type="evidence" value="ECO:0007669"/>
    <property type="project" value="UniProtKB-UniRule"/>
</dbReference>
<gene>
    <name evidence="9 10" type="primary">nhaA</name>
    <name evidence="10" type="ORF">CLORY_30880</name>
</gene>
<feature type="transmembrane region" description="Helical" evidence="9">
    <location>
        <begin position="264"/>
        <end position="286"/>
    </location>
</feature>
<feature type="transmembrane region" description="Helical" evidence="9">
    <location>
        <begin position="62"/>
        <end position="83"/>
    </location>
</feature>
<feature type="transmembrane region" description="Helical" evidence="9">
    <location>
        <begin position="21"/>
        <end position="42"/>
    </location>
</feature>
<comment type="catalytic activity">
    <reaction evidence="9">
        <text>Na(+)(in) + 2 H(+)(out) = Na(+)(out) + 2 H(+)(in)</text>
        <dbReference type="Rhea" id="RHEA:29251"/>
        <dbReference type="ChEBI" id="CHEBI:15378"/>
        <dbReference type="ChEBI" id="CHEBI:29101"/>
    </reaction>
</comment>
<evidence type="ECO:0000313" key="10">
    <source>
        <dbReference type="EMBL" id="OPJ59871.1"/>
    </source>
</evidence>
<comment type="similarity">
    <text evidence="9">Belongs to the NhaA Na(+)/H(+) (TC 2.A.33) antiporter family.</text>
</comment>
<protein>
    <recommendedName>
        <fullName evidence="9">Na(+)/H(+) antiporter NhaA</fullName>
    </recommendedName>
    <alternativeName>
        <fullName evidence="9">Sodium/proton antiporter NhaA</fullName>
    </alternativeName>
</protein>
<evidence type="ECO:0000256" key="8">
    <source>
        <dbReference type="ARBA" id="ARBA00023201"/>
    </source>
</evidence>
<reference evidence="10 11" key="1">
    <citation type="submission" date="2017-03" db="EMBL/GenBank/DDBJ databases">
        <title>Genome sequence of Clostridium oryzae DSM 28571.</title>
        <authorList>
            <person name="Poehlein A."/>
            <person name="Daniel R."/>
        </authorList>
    </citation>
    <scope>NUCLEOTIDE SEQUENCE [LARGE SCALE GENOMIC DNA]</scope>
    <source>
        <strain evidence="10 11">DSM 28571</strain>
    </source>
</reference>
<keyword evidence="2 9" id="KW-0050">Antiport</keyword>
<feature type="transmembrane region" description="Helical" evidence="9">
    <location>
        <begin position="103"/>
        <end position="123"/>
    </location>
</feature>
<dbReference type="HAMAP" id="MF_01844">
    <property type="entry name" value="NhaA"/>
    <property type="match status" value="1"/>
</dbReference>
<sequence>MKANMNNKKENVFLEFYKSESFSGFILLIFAIIAMVMANSNFSEQYDHILHTYIAIGYKNMSISMSILHWINDGLMAIFFFVVGMEIKRELVIGELKSAKQRILPVSAAAGGMIVPAVIYTLINLGRPTVIGWGIPTATDIAFALGILSIAGRKVPKGIKVFLTALAIADDLGAIIVIAIFYTNKIYWRALLAALIIFAILMLTEKTKVKSVLFFTIAGFFLWLCFLRSGIHSTIAGVMLGISLPTGRNNDEFKSSMLYKFEHILAPWSSFVIMPLFALSNAGVHIDIKSISKMVLDPVSLGIILGLFVGKQLGIFGMSYIMLKFKIAKLSPKVKLQQLYGASILGGIGFTMSMFISTLAFTDNELLSTAKISIMFASLLSAIVGSAIFKLIAIVPKDEHVR</sequence>
<keyword evidence="9" id="KW-0406">Ion transport</keyword>
<feature type="transmembrane region" description="Helical" evidence="9">
    <location>
        <begin position="129"/>
        <end position="149"/>
    </location>
</feature>
<keyword evidence="9" id="KW-0813">Transport</keyword>
<feature type="transmembrane region" description="Helical" evidence="9">
    <location>
        <begin position="161"/>
        <end position="180"/>
    </location>
</feature>
<feature type="transmembrane region" description="Helical" evidence="9">
    <location>
        <begin position="298"/>
        <end position="322"/>
    </location>
</feature>
<comment type="function">
    <text evidence="9">Na(+)/H(+) antiporter that extrudes sodium in exchange for external protons.</text>
</comment>
<keyword evidence="6 9" id="KW-0915">Sodium</keyword>
<dbReference type="Proteomes" id="UP000190080">
    <property type="component" value="Unassembled WGS sequence"/>
</dbReference>
<dbReference type="GO" id="GO:0006885">
    <property type="term" value="P:regulation of pH"/>
    <property type="evidence" value="ECO:0007669"/>
    <property type="project" value="UniProtKB-UniRule"/>
</dbReference>
<evidence type="ECO:0000256" key="3">
    <source>
        <dbReference type="ARBA" id="ARBA00022475"/>
    </source>
</evidence>
<dbReference type="OrthoDB" id="9808135at2"/>
<feature type="transmembrane region" description="Helical" evidence="9">
    <location>
        <begin position="211"/>
        <end position="244"/>
    </location>
</feature>
<keyword evidence="3 9" id="KW-1003">Cell membrane</keyword>
<feature type="transmembrane region" description="Helical" evidence="9">
    <location>
        <begin position="342"/>
        <end position="362"/>
    </location>
</feature>
<evidence type="ECO:0000256" key="2">
    <source>
        <dbReference type="ARBA" id="ARBA00022449"/>
    </source>
</evidence>
<keyword evidence="8 9" id="KW-0739">Sodium transport</keyword>
<keyword evidence="11" id="KW-1185">Reference proteome</keyword>
<dbReference type="PANTHER" id="PTHR30341:SF0">
    <property type="entry name" value="NA(+)_H(+) ANTIPORTER NHAA"/>
    <property type="match status" value="1"/>
</dbReference>
<dbReference type="InterPro" id="IPR004670">
    <property type="entry name" value="NhaA"/>
</dbReference>
<comment type="subcellular location">
    <subcellularLocation>
        <location evidence="1">Cell inner membrane</location>
        <topology evidence="1">Multi-pass membrane protein</topology>
    </subcellularLocation>
    <subcellularLocation>
        <location evidence="9">Cell membrane</location>
        <topology evidence="9">Multi-pass membrane protein</topology>
    </subcellularLocation>
</comment>
<feature type="transmembrane region" description="Helical" evidence="9">
    <location>
        <begin position="186"/>
        <end position="204"/>
    </location>
</feature>
<evidence type="ECO:0000313" key="11">
    <source>
        <dbReference type="Proteomes" id="UP000190080"/>
    </source>
</evidence>
<dbReference type="NCBIfam" id="TIGR00773">
    <property type="entry name" value="NhaA"/>
    <property type="match status" value="1"/>
</dbReference>
<dbReference type="EMBL" id="MZGV01000038">
    <property type="protein sequence ID" value="OPJ59871.1"/>
    <property type="molecule type" value="Genomic_DNA"/>
</dbReference>
<dbReference type="RefSeq" id="WP_079426015.1">
    <property type="nucleotide sequence ID" value="NZ_MZGV01000038.1"/>
</dbReference>
<organism evidence="10 11">
    <name type="scientific">Clostridium oryzae</name>
    <dbReference type="NCBI Taxonomy" id="1450648"/>
    <lineage>
        <taxon>Bacteria</taxon>
        <taxon>Bacillati</taxon>
        <taxon>Bacillota</taxon>
        <taxon>Clostridia</taxon>
        <taxon>Eubacteriales</taxon>
        <taxon>Clostridiaceae</taxon>
        <taxon>Clostridium</taxon>
    </lineage>
</organism>
<dbReference type="AlphaFoldDB" id="A0A1V4IIP0"/>
<dbReference type="STRING" id="1450648.CLORY_30880"/>
<comment type="caution">
    <text evidence="10">The sequence shown here is derived from an EMBL/GenBank/DDBJ whole genome shotgun (WGS) entry which is preliminary data.</text>
</comment>